<dbReference type="GO" id="GO:0003677">
    <property type="term" value="F:DNA binding"/>
    <property type="evidence" value="ECO:0007669"/>
    <property type="project" value="UniProtKB-UniRule"/>
</dbReference>
<name>C7RQB4_ACCRE</name>
<dbReference type="InterPro" id="IPR037914">
    <property type="entry name" value="SpoVT-AbrB_sf"/>
</dbReference>
<accession>C7RQB4</accession>
<evidence type="ECO:0000259" key="2">
    <source>
        <dbReference type="PROSITE" id="PS51740"/>
    </source>
</evidence>
<feature type="domain" description="SpoVT-AbrB" evidence="2">
    <location>
        <begin position="1"/>
        <end position="46"/>
    </location>
</feature>
<dbReference type="SUPFAM" id="SSF89447">
    <property type="entry name" value="AbrB/MazE/MraZ-like"/>
    <property type="match status" value="1"/>
</dbReference>
<dbReference type="KEGG" id="app:CAP2UW1_4285"/>
<protein>
    <submittedName>
        <fullName evidence="3">Transcriptional regulator, AbrB family</fullName>
    </submittedName>
</protein>
<evidence type="ECO:0000256" key="1">
    <source>
        <dbReference type="PROSITE-ProRule" id="PRU01076"/>
    </source>
</evidence>
<dbReference type="InterPro" id="IPR007159">
    <property type="entry name" value="SpoVT-AbrB_dom"/>
</dbReference>
<dbReference type="PROSITE" id="PS51740">
    <property type="entry name" value="SPOVT_ABRB"/>
    <property type="match status" value="1"/>
</dbReference>
<dbReference type="EMBL" id="CP001715">
    <property type="protein sequence ID" value="ACV37521.1"/>
    <property type="molecule type" value="Genomic_DNA"/>
</dbReference>
<dbReference type="Pfam" id="PF04014">
    <property type="entry name" value="MazE_antitoxin"/>
    <property type="match status" value="1"/>
</dbReference>
<dbReference type="STRING" id="522306.CAP2UW1_4285"/>
<reference evidence="3" key="1">
    <citation type="submission" date="2009-08" db="EMBL/GenBank/DDBJ databases">
        <authorList>
            <consortium name="US DOE Joint Genome Institute"/>
            <person name="Lucas S."/>
            <person name="Copeland A."/>
            <person name="Lapidus A."/>
            <person name="Glavina del Rio T."/>
            <person name="Dalin E."/>
            <person name="Tice H."/>
            <person name="Bruce D."/>
            <person name="Barry K."/>
            <person name="Pitluck S."/>
            <person name="Lowry S."/>
            <person name="Larimer F."/>
            <person name="Land M."/>
            <person name="Hauser L."/>
            <person name="Kyrpides N."/>
            <person name="Ivanova N."/>
            <person name="McMahon K.D."/>
            <person name="Hugenholtz P."/>
        </authorList>
    </citation>
    <scope>NUCLEOTIDE SEQUENCE</scope>
    <source>
        <strain evidence="3">UW-1</strain>
    </source>
</reference>
<dbReference type="SMART" id="SM00966">
    <property type="entry name" value="SpoVT_AbrB"/>
    <property type="match status" value="1"/>
</dbReference>
<dbReference type="Gene3D" id="2.10.260.10">
    <property type="match status" value="1"/>
</dbReference>
<dbReference type="AlphaFoldDB" id="C7RQB4"/>
<sequence length="86" mass="8917">MATVRLSSKGQIVIPKAVRDQLHLQAGAEFFVSASALGVSLVPVQAFPVTTPAALRGALAKPGGKLPDEDAIKASIKSRLKARNSP</sequence>
<organism evidence="3">
    <name type="scientific">Accumulibacter regalis</name>
    <dbReference type="NCBI Taxonomy" id="522306"/>
    <lineage>
        <taxon>Bacteria</taxon>
        <taxon>Pseudomonadati</taxon>
        <taxon>Pseudomonadota</taxon>
        <taxon>Betaproteobacteria</taxon>
        <taxon>Candidatus Accumulibacter</taxon>
    </lineage>
</organism>
<dbReference type="eggNOG" id="COG2002">
    <property type="taxonomic scope" value="Bacteria"/>
</dbReference>
<keyword evidence="1" id="KW-0238">DNA-binding</keyword>
<evidence type="ECO:0000313" key="3">
    <source>
        <dbReference type="EMBL" id="ACV37521.1"/>
    </source>
</evidence>
<gene>
    <name evidence="3" type="ordered locus">CAP2UW1_4285</name>
</gene>
<proteinExistence type="predicted"/>
<dbReference type="NCBIfam" id="TIGR01439">
    <property type="entry name" value="lp_hng_hel_AbrB"/>
    <property type="match status" value="1"/>
</dbReference>
<dbReference type="HOGENOM" id="CLU_158484_8_0_4"/>
<reference evidence="3" key="2">
    <citation type="submission" date="2009-09" db="EMBL/GenBank/DDBJ databases">
        <title>Complete sequence of chromosome of Candidatus Accumulibacter phosphatis clade IIA str. UW-1.</title>
        <authorList>
            <consortium name="US DOE Joint Genome Institute"/>
            <person name="Martin H.G."/>
            <person name="Ivanova N."/>
            <person name="Kunin V."/>
            <person name="Warnecke F."/>
            <person name="Barry K."/>
            <person name="He S."/>
            <person name="Salamov A."/>
            <person name="Szeto E."/>
            <person name="Dalin E."/>
            <person name="Pangilinan J.L."/>
            <person name="Lapidus A."/>
            <person name="Lowry S."/>
            <person name="Kyrpides N.C."/>
            <person name="McMahon K.D."/>
            <person name="Hugenholtz P."/>
        </authorList>
    </citation>
    <scope>NUCLEOTIDE SEQUENCE [LARGE SCALE GENOMIC DNA]</scope>
    <source>
        <strain evidence="3">UW-1</strain>
    </source>
</reference>